<proteinExistence type="predicted"/>
<dbReference type="Proteomes" id="UP000048600">
    <property type="component" value="Unassembled WGS sequence"/>
</dbReference>
<accession>A0A655IG35</accession>
<dbReference type="AlphaFoldDB" id="A0A655IG35"/>
<evidence type="ECO:0000256" key="1">
    <source>
        <dbReference type="SAM" id="MobiDB-lite"/>
    </source>
</evidence>
<evidence type="ECO:0000313" key="2">
    <source>
        <dbReference type="EMBL" id="COV82868.1"/>
    </source>
</evidence>
<name>A0A655IG35_MYCTX</name>
<feature type="region of interest" description="Disordered" evidence="1">
    <location>
        <begin position="1"/>
        <end position="49"/>
    </location>
</feature>
<gene>
    <name evidence="2" type="ORF">ERS007741_00746</name>
</gene>
<evidence type="ECO:0000313" key="3">
    <source>
        <dbReference type="Proteomes" id="UP000048600"/>
    </source>
</evidence>
<protein>
    <submittedName>
        <fullName evidence="2">Uncharacterized protein</fullName>
    </submittedName>
</protein>
<organism evidence="2 3">
    <name type="scientific">Mycobacterium tuberculosis</name>
    <dbReference type="NCBI Taxonomy" id="1773"/>
    <lineage>
        <taxon>Bacteria</taxon>
        <taxon>Bacillati</taxon>
        <taxon>Actinomycetota</taxon>
        <taxon>Actinomycetes</taxon>
        <taxon>Mycobacteriales</taxon>
        <taxon>Mycobacteriaceae</taxon>
        <taxon>Mycobacterium</taxon>
        <taxon>Mycobacterium tuberculosis complex</taxon>
    </lineage>
</organism>
<reference evidence="2 3" key="1">
    <citation type="submission" date="2015-03" db="EMBL/GenBank/DDBJ databases">
        <authorList>
            <consortium name="Pathogen Informatics"/>
        </authorList>
    </citation>
    <scope>NUCLEOTIDE SEQUENCE [LARGE SCALE GENOMIC DNA]</scope>
    <source>
        <strain evidence="2 3">P00601463</strain>
    </source>
</reference>
<dbReference type="EMBL" id="CHKL01000051">
    <property type="protein sequence ID" value="COV82868.1"/>
    <property type="molecule type" value="Genomic_DNA"/>
</dbReference>
<sequence length="144" mass="15220">MTGRVGGVQHRLVGQERGRPHGVGDGSGEGLDRSQRFDPGLDAPGVDGADHDHRLAALVNGNPRCRRGVAQDHDRGHLLGCRSGELPVAAKHRGPVIQPVDDEAGHGDRTERMGGEFEFSDNAEIAAPAPQAPHQLRVALVVDA</sequence>